<gene>
    <name evidence="1" type="ORF">F6B43_16500</name>
</gene>
<protein>
    <submittedName>
        <fullName evidence="1">Sigma-70 family RNA polymerase sigma factor</fullName>
    </submittedName>
</protein>
<dbReference type="RefSeq" id="WP_150450101.1">
    <property type="nucleotide sequence ID" value="NZ_VYSA01000004.1"/>
</dbReference>
<keyword evidence="2" id="KW-1185">Reference proteome</keyword>
<dbReference type="EMBL" id="VYSA01000004">
    <property type="protein sequence ID" value="KAA9105959.1"/>
    <property type="molecule type" value="Genomic_DNA"/>
</dbReference>
<name>A0A5J5J0Q9_9MICO</name>
<dbReference type="Proteomes" id="UP000325827">
    <property type="component" value="Unassembled WGS sequence"/>
</dbReference>
<evidence type="ECO:0000313" key="2">
    <source>
        <dbReference type="Proteomes" id="UP000325827"/>
    </source>
</evidence>
<comment type="caution">
    <text evidence="1">The sequence shown here is derived from an EMBL/GenBank/DDBJ whole genome shotgun (WGS) entry which is preliminary data.</text>
</comment>
<reference evidence="2" key="1">
    <citation type="submission" date="2019-09" db="EMBL/GenBank/DDBJ databases">
        <title>Mumia zhuanghuii sp. nov. isolated from the intestinal contents of plateau pika (Ochotona curzoniae) in the Qinghai-Tibet plateau of China.</title>
        <authorList>
            <person name="Tian Z."/>
        </authorList>
    </citation>
    <scope>NUCLEOTIDE SEQUENCE [LARGE SCALE GENOMIC DNA]</scope>
    <source>
        <strain evidence="2">JCM 30598</strain>
    </source>
</reference>
<organism evidence="1 2">
    <name type="scientific">Microbacterium rhizomatis</name>
    <dbReference type="NCBI Taxonomy" id="1631477"/>
    <lineage>
        <taxon>Bacteria</taxon>
        <taxon>Bacillati</taxon>
        <taxon>Actinomycetota</taxon>
        <taxon>Actinomycetes</taxon>
        <taxon>Micrococcales</taxon>
        <taxon>Microbacteriaceae</taxon>
        <taxon>Microbacterium</taxon>
    </lineage>
</organism>
<accession>A0A5J5J0Q9</accession>
<evidence type="ECO:0000313" key="1">
    <source>
        <dbReference type="EMBL" id="KAA9105959.1"/>
    </source>
</evidence>
<dbReference type="Pfam" id="PF13384">
    <property type="entry name" value="HTH_23"/>
    <property type="match status" value="1"/>
</dbReference>
<sequence>MMERTTVCPPDHKHGDTPTCYRVHRCSCSPCCAANTKRCYERKKLIAYGRYDSGMSSTAPVKLHIGILLKHGMTVISIAAAAGVSTDTIRAIWFGSKRKDGPGRGAPPARIHRSTAERIIAVQTDLSTLPPDAKVSSRGMRRRIQALGTLGWAQTRLARLLGVTQSRMARILTNDGEIPVELHIAAASLFERLWNARPPHESRYDRAVYTGALDYARRHCWLPAMAWDDIDNDAEPAIEDPEPIVDEVAIDLALLGERVRMTREERHLAIQRARELGYSLEETAQLLGVTSRTVLRVQHTSEELEADQELESDQRLAA</sequence>
<dbReference type="AlphaFoldDB" id="A0A5J5J0Q9"/>
<dbReference type="OrthoDB" id="4551696at2"/>
<proteinExistence type="predicted"/>